<dbReference type="Proteomes" id="UP000516046">
    <property type="component" value="Chromosome"/>
</dbReference>
<gene>
    <name evidence="1" type="ORF">H6X83_13820</name>
</gene>
<proteinExistence type="predicted"/>
<protein>
    <submittedName>
        <fullName evidence="1">Uncharacterized protein</fullName>
    </submittedName>
</protein>
<keyword evidence="2" id="KW-1185">Reference proteome</keyword>
<sequence length="81" mass="9320">MKKRCRRTFLSAFTGTLLAVFLLAGLGSADVICRHMAYADGRTLYEVRLRPLISWQDSVCKFTDLWYNQFVNIICPEALED</sequence>
<evidence type="ECO:0000313" key="2">
    <source>
        <dbReference type="Proteomes" id="UP000516046"/>
    </source>
</evidence>
<dbReference type="AlphaFoldDB" id="A0A7G9WH06"/>
<dbReference type="EMBL" id="CP060696">
    <property type="protein sequence ID" value="QNO17968.1"/>
    <property type="molecule type" value="Genomic_DNA"/>
</dbReference>
<dbReference type="KEGG" id="caml:H6X83_13820"/>
<reference evidence="1 2" key="1">
    <citation type="submission" date="2020-08" db="EMBL/GenBank/DDBJ databases">
        <authorList>
            <person name="Ren C."/>
            <person name="Gu Y."/>
            <person name="Xu Y."/>
        </authorList>
    </citation>
    <scope>NUCLEOTIDE SEQUENCE [LARGE SCALE GENOMIC DNA]</scope>
    <source>
        <strain evidence="1 2">LBM18003</strain>
    </source>
</reference>
<evidence type="ECO:0000313" key="1">
    <source>
        <dbReference type="EMBL" id="QNO17968.1"/>
    </source>
</evidence>
<accession>A0A7G9WH06</accession>
<organism evidence="1 2">
    <name type="scientific">Caproicibacterium amylolyticum</name>
    <dbReference type="NCBI Taxonomy" id="2766537"/>
    <lineage>
        <taxon>Bacteria</taxon>
        <taxon>Bacillati</taxon>
        <taxon>Bacillota</taxon>
        <taxon>Clostridia</taxon>
        <taxon>Eubacteriales</taxon>
        <taxon>Oscillospiraceae</taxon>
        <taxon>Caproicibacterium</taxon>
    </lineage>
</organism>
<dbReference type="RefSeq" id="WP_212507033.1">
    <property type="nucleotide sequence ID" value="NZ_CP060696.1"/>
</dbReference>
<name>A0A7G9WH06_9FIRM</name>